<dbReference type="EMBL" id="CP018049">
    <property type="protein sequence ID" value="AUZ45355.1"/>
    <property type="molecule type" value="Genomic_DNA"/>
</dbReference>
<sequence>MLMNEEYYDIHNYDLFYNMIDRQCGDVSGTTAQYLYSYADVNDDLNYHCIALFVVGRNGCEYILILTIKDTGYNFLVEHMQYVEDFDFLHPHSIVYDDVIVSIVDVWKYIAKSELSHLTIEEFIAHDDFLELMRYERLINY</sequence>
<dbReference type="Proteomes" id="UP000239888">
    <property type="component" value="Chromosome"/>
</dbReference>
<name>A0A2L0RT94_9PSED</name>
<proteinExistence type="predicted"/>
<protein>
    <submittedName>
        <fullName evidence="1">Uncharacterized protein</fullName>
    </submittedName>
</protein>
<gene>
    <name evidence="1" type="ORF">BOP93_07010</name>
</gene>
<evidence type="ECO:0000313" key="2">
    <source>
        <dbReference type="Proteomes" id="UP000239888"/>
    </source>
</evidence>
<dbReference type="AlphaFoldDB" id="A0A2L0RT94"/>
<reference evidence="1 2" key="1">
    <citation type="journal article" date="2018" name="Front. Microbiol.">
        <title>Pseudomonas orientalis F9: A Potent Antagonist against Phytopathogens with Phytotoxic Effect in the Apple Flower.</title>
        <authorList>
            <person name="Zengerer V."/>
            <person name="Schmid M."/>
            <person name="Bieri M."/>
            <person name="Muller D.C."/>
            <person name="Remus-Emsermann M.N.P."/>
            <person name="Ahrens C.H."/>
            <person name="Pelludat C."/>
        </authorList>
    </citation>
    <scope>NUCLEOTIDE SEQUENCE [LARGE SCALE GENOMIC DNA]</scope>
    <source>
        <strain evidence="1 2">F9</strain>
    </source>
</reference>
<accession>A0A2L0RT94</accession>
<organism evidence="1 2">
    <name type="scientific">Pseudomonas orientalis</name>
    <dbReference type="NCBI Taxonomy" id="76758"/>
    <lineage>
        <taxon>Bacteria</taxon>
        <taxon>Pseudomonadati</taxon>
        <taxon>Pseudomonadota</taxon>
        <taxon>Gammaproteobacteria</taxon>
        <taxon>Pseudomonadales</taxon>
        <taxon>Pseudomonadaceae</taxon>
        <taxon>Pseudomonas</taxon>
    </lineage>
</organism>
<evidence type="ECO:0000313" key="1">
    <source>
        <dbReference type="EMBL" id="AUZ45355.1"/>
    </source>
</evidence>
<dbReference type="KEGG" id="poi:BOP93_07010"/>